<dbReference type="Proteomes" id="UP000030758">
    <property type="component" value="Unassembled WGS sequence"/>
</dbReference>
<evidence type="ECO:0000313" key="2">
    <source>
        <dbReference type="EMBL" id="KFD58333.1"/>
    </source>
</evidence>
<dbReference type="AlphaFoldDB" id="A0A085NDA7"/>
<accession>A0A085NDA7</accession>
<sequence>MYRLEMVACSYCARACYHLEAHLPVVIFMNSRKSCQIGVEIGHAFLHAFLTCIYCVDISLWFRVKLLMLLDERALSCPVELPDYHSNKLWQHPAKHT</sequence>
<dbReference type="Proteomes" id="UP000030764">
    <property type="component" value="Unassembled WGS sequence"/>
</dbReference>
<keyword evidence="4" id="KW-1185">Reference proteome</keyword>
<name>A0A085NDA7_9BILA</name>
<gene>
    <name evidence="2" type="ORF">M513_00559</name>
    <name evidence="3" type="ORF">M514_00559</name>
</gene>
<evidence type="ECO:0000256" key="1">
    <source>
        <dbReference type="SAM" id="Phobius"/>
    </source>
</evidence>
<keyword evidence="1" id="KW-0812">Transmembrane</keyword>
<keyword evidence="1" id="KW-0472">Membrane</keyword>
<evidence type="ECO:0000313" key="3">
    <source>
        <dbReference type="EMBL" id="KFD67453.1"/>
    </source>
</evidence>
<dbReference type="EMBL" id="KL363184">
    <property type="protein sequence ID" value="KFD58333.1"/>
    <property type="molecule type" value="Genomic_DNA"/>
</dbReference>
<protein>
    <submittedName>
        <fullName evidence="3">Uncharacterized protein</fullName>
    </submittedName>
</protein>
<proteinExistence type="predicted"/>
<reference evidence="3 4" key="1">
    <citation type="journal article" date="2014" name="Nat. Genet.">
        <title>Genome and transcriptome of the porcine whipworm Trichuris suis.</title>
        <authorList>
            <person name="Jex A.R."/>
            <person name="Nejsum P."/>
            <person name="Schwarz E.M."/>
            <person name="Hu L."/>
            <person name="Young N.D."/>
            <person name="Hall R.S."/>
            <person name="Korhonen P.K."/>
            <person name="Liao S."/>
            <person name="Thamsborg S."/>
            <person name="Xia J."/>
            <person name="Xu P."/>
            <person name="Wang S."/>
            <person name="Scheerlinck J.P."/>
            <person name="Hofmann A."/>
            <person name="Sternberg P.W."/>
            <person name="Wang J."/>
            <person name="Gasser R.B."/>
        </authorList>
    </citation>
    <scope>NUCLEOTIDE SEQUENCE [LARGE SCALE GENOMIC DNA]</scope>
    <source>
        <strain evidence="3">DCEP-RM93F</strain>
        <strain evidence="2">DCEP-RM93M</strain>
    </source>
</reference>
<dbReference type="EMBL" id="KL367514">
    <property type="protein sequence ID" value="KFD67453.1"/>
    <property type="molecule type" value="Genomic_DNA"/>
</dbReference>
<organism evidence="3">
    <name type="scientific">Trichuris suis</name>
    <name type="common">pig whipworm</name>
    <dbReference type="NCBI Taxonomy" id="68888"/>
    <lineage>
        <taxon>Eukaryota</taxon>
        <taxon>Metazoa</taxon>
        <taxon>Ecdysozoa</taxon>
        <taxon>Nematoda</taxon>
        <taxon>Enoplea</taxon>
        <taxon>Dorylaimia</taxon>
        <taxon>Trichinellida</taxon>
        <taxon>Trichuridae</taxon>
        <taxon>Trichuris</taxon>
    </lineage>
</organism>
<evidence type="ECO:0000313" key="4">
    <source>
        <dbReference type="Proteomes" id="UP000030764"/>
    </source>
</evidence>
<keyword evidence="1" id="KW-1133">Transmembrane helix</keyword>
<feature type="transmembrane region" description="Helical" evidence="1">
    <location>
        <begin position="44"/>
        <end position="64"/>
    </location>
</feature>